<sequence length="367" mass="42795">MLRKIKSPFFAFLIGSELKKKKSYFLNIAIHIRILLTFATPLFMSSLVREALANPGSGCLDKEYNYRHINSLLEAKTNDLLRSAGKILAQEAQGIDECLYIQRDQNPECYSPMTEKSDFLERDSEHNCEVENGISSPADEPKLNHELYSGKDEINDRNVLPEPTEGLGLKAQNRYLKAKVRVLLEENQKLNSQMTHQNDEIFRMKSRMQELEEERNRLHRVTSAHSSQLEKMKKSLGETRVHCNELETEKTNYKKDYDSLKRNSDQQVLEIKSLTTRLNRAIEESDRYKAELEKVRSSTRESVGSMRHNMDDLMAENKRLEKQKSELISTFKKQMKLIDILRRQKMLIEASKCLQITEDEFLKALDW</sequence>
<dbReference type="Proteomes" id="UP000050791">
    <property type="component" value="Unassembled WGS sequence"/>
</dbReference>
<organism evidence="2 3">
    <name type="scientific">Schistosoma mattheei</name>
    <dbReference type="NCBI Taxonomy" id="31246"/>
    <lineage>
        <taxon>Eukaryota</taxon>
        <taxon>Metazoa</taxon>
        <taxon>Spiralia</taxon>
        <taxon>Lophotrochozoa</taxon>
        <taxon>Platyhelminthes</taxon>
        <taxon>Trematoda</taxon>
        <taxon>Digenea</taxon>
        <taxon>Strigeidida</taxon>
        <taxon>Schistosomatoidea</taxon>
        <taxon>Schistosomatidae</taxon>
        <taxon>Schistosoma</taxon>
    </lineage>
</organism>
<reference evidence="3" key="1">
    <citation type="submission" date="2023-11" db="UniProtKB">
        <authorList>
            <consortium name="WormBaseParasite"/>
        </authorList>
    </citation>
    <scope>IDENTIFICATION</scope>
</reference>
<dbReference type="PANTHER" id="PTHR23313">
    <property type="entry name" value="TSEC1-RELATED"/>
    <property type="match status" value="1"/>
</dbReference>
<evidence type="ECO:0008006" key="4">
    <source>
        <dbReference type="Google" id="ProtNLM"/>
    </source>
</evidence>
<name>A0AA85BAQ5_9TREM</name>
<evidence type="ECO:0000313" key="3">
    <source>
        <dbReference type="WBParaSite" id="SMTH1_38810.1"/>
    </source>
</evidence>
<feature type="coiled-coil region" evidence="1">
    <location>
        <begin position="173"/>
        <end position="330"/>
    </location>
</feature>
<dbReference type="PANTHER" id="PTHR23313:SF0">
    <property type="entry name" value="TESTIS-EXPRESSED PROTEIN 9"/>
    <property type="match status" value="1"/>
</dbReference>
<evidence type="ECO:0000313" key="2">
    <source>
        <dbReference type="Proteomes" id="UP000050791"/>
    </source>
</evidence>
<accession>A0AA85BAQ5</accession>
<evidence type="ECO:0000256" key="1">
    <source>
        <dbReference type="SAM" id="Coils"/>
    </source>
</evidence>
<dbReference type="SUPFAM" id="SSF90257">
    <property type="entry name" value="Myosin rod fragments"/>
    <property type="match status" value="1"/>
</dbReference>
<dbReference type="AlphaFoldDB" id="A0AA85BAQ5"/>
<dbReference type="WBParaSite" id="SMTH1_38810.1">
    <property type="protein sequence ID" value="SMTH1_38810.1"/>
    <property type="gene ID" value="SMTH1_38810"/>
</dbReference>
<protein>
    <recommendedName>
        <fullName evidence="4">Testis-expressed sequence 9 protein</fullName>
    </recommendedName>
</protein>
<proteinExistence type="predicted"/>
<keyword evidence="1" id="KW-0175">Coiled coil</keyword>